<evidence type="ECO:0000256" key="2">
    <source>
        <dbReference type="ARBA" id="ARBA00023125"/>
    </source>
</evidence>
<reference evidence="6 7" key="1">
    <citation type="journal article" date="2019" name="Int. J. Syst. Evol. Microbiol.">
        <title>The Global Catalogue of Microorganisms (GCM) 10K type strain sequencing project: providing services to taxonomists for standard genome sequencing and annotation.</title>
        <authorList>
            <consortium name="The Broad Institute Genomics Platform"/>
            <consortium name="The Broad Institute Genome Sequencing Center for Infectious Disease"/>
            <person name="Wu L."/>
            <person name="Ma J."/>
        </authorList>
    </citation>
    <scope>NUCLEOTIDE SEQUENCE [LARGE SCALE GENOMIC DNA]</scope>
    <source>
        <strain evidence="6 7">JCM 13319</strain>
    </source>
</reference>
<accession>A0ABN2CS40</accession>
<dbReference type="PANTHER" id="PTHR30055">
    <property type="entry name" value="HTH-TYPE TRANSCRIPTIONAL REGULATOR RUTR"/>
    <property type="match status" value="1"/>
</dbReference>
<dbReference type="PROSITE" id="PS50977">
    <property type="entry name" value="HTH_TETR_2"/>
    <property type="match status" value="1"/>
</dbReference>
<dbReference type="InterPro" id="IPR050109">
    <property type="entry name" value="HTH-type_TetR-like_transc_reg"/>
</dbReference>
<keyword evidence="1" id="KW-0805">Transcription regulation</keyword>
<dbReference type="EMBL" id="BAAALY010000025">
    <property type="protein sequence ID" value="GAA1563382.1"/>
    <property type="molecule type" value="Genomic_DNA"/>
</dbReference>
<protein>
    <submittedName>
        <fullName evidence="6">TetR/AcrR family transcriptional regulator</fullName>
    </submittedName>
</protein>
<feature type="domain" description="HTH tetR-type" evidence="5">
    <location>
        <begin position="1"/>
        <end position="50"/>
    </location>
</feature>
<organism evidence="6 7">
    <name type="scientific">Brevibacterium picturae</name>
    <dbReference type="NCBI Taxonomy" id="260553"/>
    <lineage>
        <taxon>Bacteria</taxon>
        <taxon>Bacillati</taxon>
        <taxon>Actinomycetota</taxon>
        <taxon>Actinomycetes</taxon>
        <taxon>Micrococcales</taxon>
        <taxon>Brevibacteriaceae</taxon>
        <taxon>Brevibacterium</taxon>
    </lineage>
</organism>
<evidence type="ECO:0000313" key="7">
    <source>
        <dbReference type="Proteomes" id="UP001501791"/>
    </source>
</evidence>
<keyword evidence="7" id="KW-1185">Reference proteome</keyword>
<dbReference type="Proteomes" id="UP001501791">
    <property type="component" value="Unassembled WGS sequence"/>
</dbReference>
<evidence type="ECO:0000259" key="5">
    <source>
        <dbReference type="PROSITE" id="PS50977"/>
    </source>
</evidence>
<evidence type="ECO:0000313" key="6">
    <source>
        <dbReference type="EMBL" id="GAA1563382.1"/>
    </source>
</evidence>
<proteinExistence type="predicted"/>
<keyword evidence="3" id="KW-0804">Transcription</keyword>
<evidence type="ECO:0000256" key="4">
    <source>
        <dbReference type="PROSITE-ProRule" id="PRU00335"/>
    </source>
</evidence>
<feature type="DNA-binding region" description="H-T-H motif" evidence="4">
    <location>
        <begin position="13"/>
        <end position="32"/>
    </location>
</feature>
<evidence type="ECO:0000256" key="3">
    <source>
        <dbReference type="ARBA" id="ARBA00023163"/>
    </source>
</evidence>
<name>A0ABN2CS40_9MICO</name>
<gene>
    <name evidence="6" type="ORF">GCM10009691_41220</name>
</gene>
<comment type="caution">
    <text evidence="6">The sequence shown here is derived from an EMBL/GenBank/DDBJ whole genome shotgun (WGS) entry which is preliminary data.</text>
</comment>
<dbReference type="PANTHER" id="PTHR30055:SF234">
    <property type="entry name" value="HTH-TYPE TRANSCRIPTIONAL REGULATOR BETI"/>
    <property type="match status" value="1"/>
</dbReference>
<keyword evidence="2 4" id="KW-0238">DNA-binding</keyword>
<dbReference type="SUPFAM" id="SSF46689">
    <property type="entry name" value="Homeodomain-like"/>
    <property type="match status" value="1"/>
</dbReference>
<dbReference type="Gene3D" id="1.10.357.10">
    <property type="entry name" value="Tetracycline Repressor, domain 2"/>
    <property type="match status" value="1"/>
</dbReference>
<dbReference type="Pfam" id="PF00440">
    <property type="entry name" value="TetR_N"/>
    <property type="match status" value="1"/>
</dbReference>
<dbReference type="InterPro" id="IPR009057">
    <property type="entry name" value="Homeodomain-like_sf"/>
</dbReference>
<sequence>MHVFAKTGFHATPVTDVATAAGVSPAYVFRLFDGKIGLFVAAVENTYARVAETMEHAGSHSSSSDPQSRLAAMTMAYVALIEDEDLIMLQAHAQSASSVPEIRAAVQRGLGEVVRTVSVVSGATPDAVQRFIAYGQLCHLIVQADLSSIRSSWAESITAGIKHTA</sequence>
<dbReference type="InterPro" id="IPR001647">
    <property type="entry name" value="HTH_TetR"/>
</dbReference>
<evidence type="ECO:0000256" key="1">
    <source>
        <dbReference type="ARBA" id="ARBA00023015"/>
    </source>
</evidence>